<dbReference type="Gene3D" id="3.30.40.10">
    <property type="entry name" value="Zinc/RING finger domain, C3HC4 (zinc finger)"/>
    <property type="match status" value="1"/>
</dbReference>
<sequence>MATKKRLAASVEKKRVELDVKLDAVGMKRDLFRQALTDTQEDLQKHGYMKEISRWENESIEKIRQVAADTRQTLSQHLLEHHTRLDDKLHKLTDKIKQSQEENDFFEMDLDYWNRELDELKEQLLNVPNIMIQKDNTPFIAKISVMTPAEESNITRGSTRHNVTQMTKAENYSTTCPFCEEPLTSFSKRDHVLICGRKTDECPRCRTFVSRAVFGRHYANDCANLDEY</sequence>
<organism evidence="2 3">
    <name type="scientific">Adineta ricciae</name>
    <name type="common">Rotifer</name>
    <dbReference type="NCBI Taxonomy" id="249248"/>
    <lineage>
        <taxon>Eukaryota</taxon>
        <taxon>Metazoa</taxon>
        <taxon>Spiralia</taxon>
        <taxon>Gnathifera</taxon>
        <taxon>Rotifera</taxon>
        <taxon>Eurotatoria</taxon>
        <taxon>Bdelloidea</taxon>
        <taxon>Adinetida</taxon>
        <taxon>Adinetidae</taxon>
        <taxon>Adineta</taxon>
    </lineage>
</organism>
<keyword evidence="1" id="KW-0175">Coiled coil</keyword>
<dbReference type="OrthoDB" id="10053199at2759"/>
<dbReference type="EMBL" id="CAJNOJ010000051">
    <property type="protein sequence ID" value="CAF0965673.1"/>
    <property type="molecule type" value="Genomic_DNA"/>
</dbReference>
<evidence type="ECO:0000313" key="3">
    <source>
        <dbReference type="Proteomes" id="UP000663852"/>
    </source>
</evidence>
<dbReference type="InterPro" id="IPR013083">
    <property type="entry name" value="Znf_RING/FYVE/PHD"/>
</dbReference>
<accession>A0A814E3S9</accession>
<feature type="coiled-coil region" evidence="1">
    <location>
        <begin position="82"/>
        <end position="123"/>
    </location>
</feature>
<name>A0A814E3S9_ADIRI</name>
<gene>
    <name evidence="2" type="ORF">EDS130_LOCUS13109</name>
</gene>
<proteinExistence type="predicted"/>
<evidence type="ECO:0000256" key="1">
    <source>
        <dbReference type="SAM" id="Coils"/>
    </source>
</evidence>
<dbReference type="Proteomes" id="UP000663852">
    <property type="component" value="Unassembled WGS sequence"/>
</dbReference>
<reference evidence="2" key="1">
    <citation type="submission" date="2021-02" db="EMBL/GenBank/DDBJ databases">
        <authorList>
            <person name="Nowell W R."/>
        </authorList>
    </citation>
    <scope>NUCLEOTIDE SEQUENCE</scope>
</reference>
<comment type="caution">
    <text evidence="2">The sequence shown here is derived from an EMBL/GenBank/DDBJ whole genome shotgun (WGS) entry which is preliminary data.</text>
</comment>
<dbReference type="AlphaFoldDB" id="A0A814E3S9"/>
<evidence type="ECO:0000313" key="2">
    <source>
        <dbReference type="EMBL" id="CAF0965673.1"/>
    </source>
</evidence>
<protein>
    <submittedName>
        <fullName evidence="2">Uncharacterized protein</fullName>
    </submittedName>
</protein>